<dbReference type="InterPro" id="IPR003709">
    <property type="entry name" value="VanY-like_core_dom"/>
</dbReference>
<accession>A0A974XE09</accession>
<evidence type="ECO:0000256" key="1">
    <source>
        <dbReference type="SAM" id="SignalP"/>
    </source>
</evidence>
<protein>
    <submittedName>
        <fullName evidence="3">M15 family metallopeptidase</fullName>
    </submittedName>
</protein>
<dbReference type="Proteomes" id="UP000663499">
    <property type="component" value="Chromosome"/>
</dbReference>
<dbReference type="GO" id="GO:0006508">
    <property type="term" value="P:proteolysis"/>
    <property type="evidence" value="ECO:0007669"/>
    <property type="project" value="InterPro"/>
</dbReference>
<dbReference type="AlphaFoldDB" id="A0A974XE09"/>
<evidence type="ECO:0000313" key="4">
    <source>
        <dbReference type="Proteomes" id="UP000663499"/>
    </source>
</evidence>
<dbReference type="PANTHER" id="PTHR34385:SF1">
    <property type="entry name" value="PEPTIDOGLYCAN L-ALANYL-D-GLUTAMATE ENDOPEPTIDASE CWLK"/>
    <property type="match status" value="1"/>
</dbReference>
<evidence type="ECO:0000313" key="3">
    <source>
        <dbReference type="EMBL" id="QSX07941.1"/>
    </source>
</evidence>
<feature type="signal peptide" evidence="1">
    <location>
        <begin position="1"/>
        <end position="22"/>
    </location>
</feature>
<dbReference type="CDD" id="cd14852">
    <property type="entry name" value="LD-carboxypeptidase"/>
    <property type="match status" value="1"/>
</dbReference>
<dbReference type="Gene3D" id="3.30.1380.10">
    <property type="match status" value="1"/>
</dbReference>
<dbReference type="RefSeq" id="WP_207299283.1">
    <property type="nucleotide sequence ID" value="NZ_CP071444.1"/>
</dbReference>
<name>A0A974XE09_9FIRM</name>
<organism evidence="3 4">
    <name type="scientific">Alkalibacter rhizosphaerae</name>
    <dbReference type="NCBI Taxonomy" id="2815577"/>
    <lineage>
        <taxon>Bacteria</taxon>
        <taxon>Bacillati</taxon>
        <taxon>Bacillota</taxon>
        <taxon>Clostridia</taxon>
        <taxon>Eubacteriales</taxon>
        <taxon>Eubacteriaceae</taxon>
        <taxon>Alkalibacter</taxon>
    </lineage>
</organism>
<dbReference type="KEGG" id="alka:J0B03_09010"/>
<keyword evidence="1" id="KW-0732">Signal</keyword>
<dbReference type="PANTHER" id="PTHR34385">
    <property type="entry name" value="D-ALANYL-D-ALANINE CARBOXYPEPTIDASE"/>
    <property type="match status" value="1"/>
</dbReference>
<dbReference type="EMBL" id="CP071444">
    <property type="protein sequence ID" value="QSX07941.1"/>
    <property type="molecule type" value="Genomic_DNA"/>
</dbReference>
<dbReference type="SUPFAM" id="SSF55166">
    <property type="entry name" value="Hedgehog/DD-peptidase"/>
    <property type="match status" value="1"/>
</dbReference>
<proteinExistence type="predicted"/>
<gene>
    <name evidence="3" type="ORF">J0B03_09010</name>
</gene>
<reference evidence="3" key="1">
    <citation type="submission" date="2021-03" db="EMBL/GenBank/DDBJ databases">
        <title>Alkalibacter marinus sp. nov., isolated from tidal flat sediment.</title>
        <authorList>
            <person name="Namirimu T."/>
            <person name="Yang J.-A."/>
            <person name="Yang S.-H."/>
            <person name="Kim Y.-J."/>
            <person name="Kwon K.K."/>
        </authorList>
    </citation>
    <scope>NUCLEOTIDE SEQUENCE</scope>
    <source>
        <strain evidence="3">ES005</strain>
    </source>
</reference>
<dbReference type="Pfam" id="PF02557">
    <property type="entry name" value="VanY"/>
    <property type="match status" value="1"/>
</dbReference>
<dbReference type="InterPro" id="IPR052179">
    <property type="entry name" value="DD-CPase-like"/>
</dbReference>
<feature type="domain" description="D-alanyl-D-alanine carboxypeptidase-like core" evidence="2">
    <location>
        <begin position="193"/>
        <end position="320"/>
    </location>
</feature>
<dbReference type="GO" id="GO:0008233">
    <property type="term" value="F:peptidase activity"/>
    <property type="evidence" value="ECO:0007669"/>
    <property type="project" value="InterPro"/>
</dbReference>
<sequence length="345" mass="38641">MKKKLTLILIFMVLIFASSCSMDEDSGPNPPDDGKDEVFVDTVRISWSIDGRANLDPKPGDRVQPELTLVYNDGTEESVPQDRLSLEILSGNEHAVIEEQQVIVNQDALSGSWIQVQVSDPYTTEVTNVNNVVINILVKKDPADYIDENGVITDFTQIDSLVNKERALPADYVPADLVKLTVPTVLPNPEINQLRQPASDALNALFEEAKEEGFTLRARSGYRSYSTQDSLYRSSVERNGLEYANKYSAKPGHSEHQTGLTMDITASSVNNQLSDSFGDTSEGMWVAENAHRFGFIIRYPKGKEDITGYNYEPWHLRYVGTSLATEIYQSSLTMEEYFDPNRLQP</sequence>
<keyword evidence="4" id="KW-1185">Reference proteome</keyword>
<dbReference type="InterPro" id="IPR058193">
    <property type="entry name" value="VanY/YodJ_core_dom"/>
</dbReference>
<dbReference type="InterPro" id="IPR009045">
    <property type="entry name" value="Zn_M74/Hedgehog-like"/>
</dbReference>
<evidence type="ECO:0000259" key="2">
    <source>
        <dbReference type="Pfam" id="PF02557"/>
    </source>
</evidence>
<feature type="chain" id="PRO_5037225424" evidence="1">
    <location>
        <begin position="23"/>
        <end position="345"/>
    </location>
</feature>
<dbReference type="PROSITE" id="PS51257">
    <property type="entry name" value="PROKAR_LIPOPROTEIN"/>
    <property type="match status" value="1"/>
</dbReference>